<dbReference type="EMBL" id="CWOW01000009">
    <property type="protein sequence ID" value="CSA59711.1"/>
    <property type="molecule type" value="Genomic_DNA"/>
</dbReference>
<evidence type="ECO:0000313" key="2">
    <source>
        <dbReference type="Proteomes" id="UP000044806"/>
    </source>
</evidence>
<name>A0A655QL99_VIBCL</name>
<organism evidence="1 2">
    <name type="scientific">Vibrio cholerae</name>
    <dbReference type="NCBI Taxonomy" id="666"/>
    <lineage>
        <taxon>Bacteria</taxon>
        <taxon>Pseudomonadati</taxon>
        <taxon>Pseudomonadota</taxon>
        <taxon>Gammaproteobacteria</taxon>
        <taxon>Vibrionales</taxon>
        <taxon>Vibrionaceae</taxon>
        <taxon>Vibrio</taxon>
    </lineage>
</organism>
<gene>
    <name evidence="1" type="ORF">ERS013165_01953</name>
</gene>
<proteinExistence type="predicted"/>
<accession>A0A655QL99</accession>
<evidence type="ECO:0000313" key="1">
    <source>
        <dbReference type="EMBL" id="CSA59711.1"/>
    </source>
</evidence>
<sequence>MMALLPSAWWNWVKLLHRAHPCSAVFRSMNYGLKQKFRSVISLMWQMSLNLPCALRKVSS</sequence>
<dbReference type="AlphaFoldDB" id="A0A655QL99"/>
<protein>
    <submittedName>
        <fullName evidence="1">Uncharacterized protein</fullName>
    </submittedName>
</protein>
<dbReference type="Proteomes" id="UP000044806">
    <property type="component" value="Unassembled WGS sequence"/>
</dbReference>
<reference evidence="1 2" key="1">
    <citation type="submission" date="2015-07" db="EMBL/GenBank/DDBJ databases">
        <authorList>
            <consortium name="Pathogen Informatics"/>
        </authorList>
    </citation>
    <scope>NUCLEOTIDE SEQUENCE [LARGE SCALE GENOMIC DNA]</scope>
    <source>
        <strain evidence="1 2">A51</strain>
    </source>
</reference>